<dbReference type="EnsemblBacteria" id="BAA17216">
    <property type="protein sequence ID" value="BAA17216"/>
    <property type="gene ID" value="BAA17216"/>
</dbReference>
<protein>
    <submittedName>
        <fullName evidence="1">Slr1398 protein</fullName>
    </submittedName>
</protein>
<gene>
    <name evidence="1" type="ordered locus">slr1398</name>
</gene>
<evidence type="ECO:0000313" key="1">
    <source>
        <dbReference type="EMBL" id="BAA17216.1"/>
    </source>
</evidence>
<organism evidence="1 2">
    <name type="scientific">Synechocystis sp. (strain ATCC 27184 / PCC 6803 / Kazusa)</name>
    <dbReference type="NCBI Taxonomy" id="1111708"/>
    <lineage>
        <taxon>Bacteria</taxon>
        <taxon>Bacillati</taxon>
        <taxon>Cyanobacteriota</taxon>
        <taxon>Cyanophyceae</taxon>
        <taxon>Synechococcales</taxon>
        <taxon>Merismopediaceae</taxon>
        <taxon>Synechocystis</taxon>
    </lineage>
</organism>
<evidence type="ECO:0000313" key="2">
    <source>
        <dbReference type="Proteomes" id="UP000001425"/>
    </source>
</evidence>
<dbReference type="InParanoid" id="P73190"/>
<dbReference type="IntAct" id="P73190">
    <property type="interactions" value="5"/>
</dbReference>
<dbReference type="PIR" id="S75302">
    <property type="entry name" value="S75302"/>
</dbReference>
<reference evidence="1 2" key="2">
    <citation type="journal article" date="1996" name="DNA Res.">
        <title>Sequence analysis of the genome of the unicellular cyanobacterium Synechocystis sp. strain PCC6803. II. Sequence determination of the entire genome and assignment of potential protein-coding regions.</title>
        <authorList>
            <person name="Kaneko T."/>
            <person name="Sato S."/>
            <person name="Kotani H."/>
            <person name="Tanaka A."/>
            <person name="Asamizu E."/>
            <person name="Nakamura Y."/>
            <person name="Miyajima N."/>
            <person name="Hirosawa M."/>
            <person name="Sugiura M."/>
            <person name="Sasamoto S."/>
            <person name="Kimura T."/>
            <person name="Hosouchi T."/>
            <person name="Matsuno A."/>
            <person name="Muraki A."/>
            <person name="Nakazaki N."/>
            <person name="Naruo K."/>
            <person name="Okumura S."/>
            <person name="Shimpo S."/>
            <person name="Takeuchi C."/>
            <person name="Wada T."/>
            <person name="Watanabe A."/>
            <person name="Yamada M."/>
            <person name="Yasuda M."/>
            <person name="Tabata S."/>
        </authorList>
    </citation>
    <scope>NUCLEOTIDE SEQUENCE [LARGE SCALE GENOMIC DNA]</scope>
    <source>
        <strain evidence="2">ATCC 27184 / PCC 6803 / Kazusa</strain>
    </source>
</reference>
<reference evidence="1 2" key="1">
    <citation type="journal article" date="1995" name="DNA Res.">
        <title>Sequence analysis of the genome of the unicellular cyanobacterium Synechocystis sp. strain PCC6803. I. Sequence features in the 1 Mb region from map positions 64% to 92% of the genome.</title>
        <authorList>
            <person name="Kaneko T."/>
            <person name="Tanaka A."/>
            <person name="Sato S."/>
            <person name="Kotani H."/>
            <person name="Sazuka T."/>
            <person name="Miyajima N."/>
            <person name="Sugiura M."/>
            <person name="Tabata S."/>
        </authorList>
    </citation>
    <scope>NUCLEOTIDE SEQUENCE [LARGE SCALE GENOMIC DNA]</scope>
    <source>
        <strain evidence="2">ATCC 27184 / PCC 6803 / Kazusa</strain>
    </source>
</reference>
<dbReference type="EMBL" id="BA000022">
    <property type="protein sequence ID" value="BAA17216.1"/>
    <property type="molecule type" value="Genomic_DNA"/>
</dbReference>
<name>P73190_SYNY3</name>
<dbReference type="STRING" id="1148.gene:10498079"/>
<keyword evidence="2" id="KW-1185">Reference proteome</keyword>
<dbReference type="AlphaFoldDB" id="P73190"/>
<accession>P73190</accession>
<dbReference type="KEGG" id="syn:slr1398"/>
<sequence length="250" mass="28332">MRRPIQIHPLIHIQSMNTIDFERVIRALIKSGFLFSAADFNERRRAADKVATSGLIEKTNFWCNVAIKGAIPVIESSFDVDIPSNQFRFKPSMQDFNVKEDELSAMLLKLGMNMDAVAFRYAYSQPVFVGVKFAASLSPEARRSLFESFDRQMLNCLSLTSSMKAGFGSVKMSVTGFVLWIFTNQSGANNFSSVEKESLRKMHFWEKVNSLSWVVDLETNSIAKHKGLPIILDSVFNVKAFEDSLKLDEY</sequence>
<dbReference type="Proteomes" id="UP000001425">
    <property type="component" value="Chromosome"/>
</dbReference>
<dbReference type="PaxDb" id="1148-1652293"/>
<proteinExistence type="predicted"/>